<accession>A0A167MXU9</accession>
<dbReference type="SUPFAM" id="SSF56112">
    <property type="entry name" value="Protein kinase-like (PK-like)"/>
    <property type="match status" value="1"/>
</dbReference>
<organism evidence="2 3">
    <name type="scientific">Cordyceps fumosorosea (strain ARSEF 2679)</name>
    <name type="common">Isaria fumosorosea</name>
    <dbReference type="NCBI Taxonomy" id="1081104"/>
    <lineage>
        <taxon>Eukaryota</taxon>
        <taxon>Fungi</taxon>
        <taxon>Dikarya</taxon>
        <taxon>Ascomycota</taxon>
        <taxon>Pezizomycotina</taxon>
        <taxon>Sordariomycetes</taxon>
        <taxon>Hypocreomycetidae</taxon>
        <taxon>Hypocreales</taxon>
        <taxon>Cordycipitaceae</taxon>
        <taxon>Cordyceps</taxon>
    </lineage>
</organism>
<name>A0A167MXU9_CORFA</name>
<dbReference type="EMBL" id="AZHB01000027">
    <property type="protein sequence ID" value="OAA54881.1"/>
    <property type="molecule type" value="Genomic_DNA"/>
</dbReference>
<dbReference type="Gene3D" id="3.90.1200.10">
    <property type="match status" value="1"/>
</dbReference>
<keyword evidence="3" id="KW-1185">Reference proteome</keyword>
<dbReference type="OrthoDB" id="4519212at2759"/>
<dbReference type="PANTHER" id="PTHR21310">
    <property type="entry name" value="AMINOGLYCOSIDE PHOSPHOTRANSFERASE-RELATED-RELATED"/>
    <property type="match status" value="1"/>
</dbReference>
<evidence type="ECO:0000259" key="1">
    <source>
        <dbReference type="Pfam" id="PF01636"/>
    </source>
</evidence>
<dbReference type="InterPro" id="IPR011009">
    <property type="entry name" value="Kinase-like_dom_sf"/>
</dbReference>
<comment type="caution">
    <text evidence="2">The sequence shown here is derived from an EMBL/GenBank/DDBJ whole genome shotgun (WGS) entry which is preliminary data.</text>
</comment>
<evidence type="ECO:0000313" key="2">
    <source>
        <dbReference type="EMBL" id="OAA54881.1"/>
    </source>
</evidence>
<feature type="domain" description="Aminoglycoside phosphotransferase" evidence="1">
    <location>
        <begin position="16"/>
        <end position="267"/>
    </location>
</feature>
<dbReference type="InterPro" id="IPR002575">
    <property type="entry name" value="Aminoglycoside_PTrfase"/>
</dbReference>
<reference evidence="2 3" key="1">
    <citation type="journal article" date="2016" name="Genome Biol. Evol.">
        <title>Divergent and convergent evolution of fungal pathogenicity.</title>
        <authorList>
            <person name="Shang Y."/>
            <person name="Xiao G."/>
            <person name="Zheng P."/>
            <person name="Cen K."/>
            <person name="Zhan S."/>
            <person name="Wang C."/>
        </authorList>
    </citation>
    <scope>NUCLEOTIDE SEQUENCE [LARGE SCALE GENOMIC DNA]</scope>
    <source>
        <strain evidence="2 3">ARSEF 2679</strain>
    </source>
</reference>
<dbReference type="GeneID" id="30024444"/>
<dbReference type="Proteomes" id="UP000076744">
    <property type="component" value="Unassembled WGS sequence"/>
</dbReference>
<dbReference type="AlphaFoldDB" id="A0A167MXU9"/>
<sequence>MELAQAFAVKAGLSNLQPLAAGLEFDVYKATSRAHGAVVLRVPKSKVFQNANDPNVDARALVRQEVTIVELLLVTATSVPVPRCHGYYEIDGHPAMVSEYMPGDDDDDDDDDDSVSADVVDVALGRVAALIHATQVPADWPVALVAMEGCRASEELPTLFVRRMRRRFEVLGGLVPQTRDWAPDEATLRAVAEPLLLLRGRPAALLHMDLRRANVRVARAAGDRGVLDVSAVFDWTNALLGPPVVDVYRSLEWGARGAPFLAGYESVRGAPLEEVSPREEAFLRLDAALVLALVFASEAPDPEKQAGALRRVQELCEALRK</sequence>
<dbReference type="Pfam" id="PF01636">
    <property type="entry name" value="APH"/>
    <property type="match status" value="1"/>
</dbReference>
<protein>
    <submittedName>
        <fullName evidence="2">Dihydropyrimidine dehydrogenase</fullName>
    </submittedName>
</protein>
<proteinExistence type="predicted"/>
<gene>
    <name evidence="2" type="ORF">ISF_08152</name>
</gene>
<evidence type="ECO:0000313" key="3">
    <source>
        <dbReference type="Proteomes" id="UP000076744"/>
    </source>
</evidence>
<dbReference type="InterPro" id="IPR051678">
    <property type="entry name" value="AGP_Transferase"/>
</dbReference>
<dbReference type="RefSeq" id="XP_018701025.1">
    <property type="nucleotide sequence ID" value="XM_018851755.1"/>
</dbReference>